<feature type="non-terminal residue" evidence="1">
    <location>
        <position position="59"/>
    </location>
</feature>
<dbReference type="SUPFAM" id="SSF52540">
    <property type="entry name" value="P-loop containing nucleoside triphosphate hydrolases"/>
    <property type="match status" value="1"/>
</dbReference>
<name>A0A4Y2WXU1_ARAVE</name>
<evidence type="ECO:0000313" key="2">
    <source>
        <dbReference type="Proteomes" id="UP000499080"/>
    </source>
</evidence>
<dbReference type="GO" id="GO:0005525">
    <property type="term" value="F:GTP binding"/>
    <property type="evidence" value="ECO:0007669"/>
    <property type="project" value="InterPro"/>
</dbReference>
<protein>
    <submittedName>
        <fullName evidence="1">Uncharacterized protein</fullName>
    </submittedName>
</protein>
<accession>A0A4Y2WXU1</accession>
<organism evidence="1 2">
    <name type="scientific">Araneus ventricosus</name>
    <name type="common">Orbweaver spider</name>
    <name type="synonym">Epeira ventricosa</name>
    <dbReference type="NCBI Taxonomy" id="182803"/>
    <lineage>
        <taxon>Eukaryota</taxon>
        <taxon>Metazoa</taxon>
        <taxon>Ecdysozoa</taxon>
        <taxon>Arthropoda</taxon>
        <taxon>Chelicerata</taxon>
        <taxon>Arachnida</taxon>
        <taxon>Araneae</taxon>
        <taxon>Araneomorphae</taxon>
        <taxon>Entelegynae</taxon>
        <taxon>Araneoidea</taxon>
        <taxon>Araneidae</taxon>
        <taxon>Araneus</taxon>
    </lineage>
</organism>
<dbReference type="Gene3D" id="3.40.50.300">
    <property type="entry name" value="P-loop containing nucleotide triphosphate hydrolases"/>
    <property type="match status" value="1"/>
</dbReference>
<dbReference type="InterPro" id="IPR027417">
    <property type="entry name" value="P-loop_NTPase"/>
</dbReference>
<evidence type="ECO:0000313" key="1">
    <source>
        <dbReference type="EMBL" id="GBO42235.1"/>
    </source>
</evidence>
<gene>
    <name evidence="1" type="ORF">AVEN_21615_1</name>
</gene>
<dbReference type="Proteomes" id="UP000499080">
    <property type="component" value="Unassembled WGS sequence"/>
</dbReference>
<dbReference type="EMBL" id="BGPR01068246">
    <property type="protein sequence ID" value="GBO42235.1"/>
    <property type="molecule type" value="Genomic_DNA"/>
</dbReference>
<dbReference type="InterPro" id="IPR001806">
    <property type="entry name" value="Small_GTPase"/>
</dbReference>
<reference evidence="1 2" key="1">
    <citation type="journal article" date="2019" name="Sci. Rep.">
        <title>Orb-weaving spider Araneus ventricosus genome elucidates the spidroin gene catalogue.</title>
        <authorList>
            <person name="Kono N."/>
            <person name="Nakamura H."/>
            <person name="Ohtoshi R."/>
            <person name="Moran D.A.P."/>
            <person name="Shinohara A."/>
            <person name="Yoshida Y."/>
            <person name="Fujiwara M."/>
            <person name="Mori M."/>
            <person name="Tomita M."/>
            <person name="Arakawa K."/>
        </authorList>
    </citation>
    <scope>NUCLEOTIDE SEQUENCE [LARGE SCALE GENOMIC DNA]</scope>
</reference>
<proteinExistence type="predicted"/>
<dbReference type="GO" id="GO:0003924">
    <property type="term" value="F:GTPase activity"/>
    <property type="evidence" value="ECO:0007669"/>
    <property type="project" value="InterPro"/>
</dbReference>
<dbReference type="Pfam" id="PF00071">
    <property type="entry name" value="Ras"/>
    <property type="match status" value="1"/>
</dbReference>
<sequence>MIPFPFFRYIFSNGRFYFSGLKKDLSPCVTRSMGRDMAHKIGAVSYVECSAKTKDGVKH</sequence>
<dbReference type="AlphaFoldDB" id="A0A4Y2WXU1"/>
<comment type="caution">
    <text evidence="1">The sequence shown here is derived from an EMBL/GenBank/DDBJ whole genome shotgun (WGS) entry which is preliminary data.</text>
</comment>
<dbReference type="OrthoDB" id="8830751at2759"/>
<keyword evidence="2" id="KW-1185">Reference proteome</keyword>